<protein>
    <submittedName>
        <fullName evidence="2">Uncharacterized protein</fullName>
    </submittedName>
</protein>
<evidence type="ECO:0000313" key="3">
    <source>
        <dbReference type="Proteomes" id="UP000316882"/>
    </source>
</evidence>
<keyword evidence="1" id="KW-0472">Membrane</keyword>
<dbReference type="STRING" id="54914.AV540_19215"/>
<sequence length="131" mass="14437">MADRFIAAMMTSFLFTLGAALVFFHDRFMMLPTAMITFPLVFACGIPASLVIDRLMRLLRLNRSAGAVFVELALYGAAGIGVTVLLFWKVGGVFFSAGSPMYYMGVAASVLYGLCLFALRRKRRSEVERCS</sequence>
<evidence type="ECO:0000313" key="2">
    <source>
        <dbReference type="EMBL" id="GEB34711.1"/>
    </source>
</evidence>
<comment type="caution">
    <text evidence="2">The sequence shown here is derived from an EMBL/GenBank/DDBJ whole genome shotgun (WGS) entry which is preliminary data.</text>
</comment>
<keyword evidence="1" id="KW-1133">Transmembrane helix</keyword>
<feature type="transmembrane region" description="Helical" evidence="1">
    <location>
        <begin position="5"/>
        <end position="24"/>
    </location>
</feature>
<keyword evidence="3" id="KW-1185">Reference proteome</keyword>
<dbReference type="RefSeq" id="WP_122964882.1">
    <property type="nucleotide sequence ID" value="NZ_BJMH01000026.1"/>
</dbReference>
<feature type="transmembrane region" description="Helical" evidence="1">
    <location>
        <begin position="100"/>
        <end position="119"/>
    </location>
</feature>
<evidence type="ECO:0000256" key="1">
    <source>
        <dbReference type="SAM" id="Phobius"/>
    </source>
</evidence>
<reference evidence="2 3" key="1">
    <citation type="submission" date="2019-06" db="EMBL/GenBank/DDBJ databases">
        <title>Whole genome shotgun sequence of Brevibacillus parabrevis NBRC 12334.</title>
        <authorList>
            <person name="Hosoyama A."/>
            <person name="Uohara A."/>
            <person name="Ohji S."/>
            <person name="Ichikawa N."/>
        </authorList>
    </citation>
    <scope>NUCLEOTIDE SEQUENCE [LARGE SCALE GENOMIC DNA]</scope>
    <source>
        <strain evidence="2 3">NBRC 12334</strain>
    </source>
</reference>
<feature type="transmembrane region" description="Helical" evidence="1">
    <location>
        <begin position="30"/>
        <end position="52"/>
    </location>
</feature>
<accession>A0A4Y3PW02</accession>
<gene>
    <name evidence="2" type="ORF">BPA01_42910</name>
</gene>
<feature type="transmembrane region" description="Helical" evidence="1">
    <location>
        <begin position="64"/>
        <end position="88"/>
    </location>
</feature>
<organism evidence="2 3">
    <name type="scientific">Brevibacillus parabrevis</name>
    <dbReference type="NCBI Taxonomy" id="54914"/>
    <lineage>
        <taxon>Bacteria</taxon>
        <taxon>Bacillati</taxon>
        <taxon>Bacillota</taxon>
        <taxon>Bacilli</taxon>
        <taxon>Bacillales</taxon>
        <taxon>Paenibacillaceae</taxon>
        <taxon>Brevibacillus</taxon>
    </lineage>
</organism>
<dbReference type="Proteomes" id="UP000316882">
    <property type="component" value="Unassembled WGS sequence"/>
</dbReference>
<dbReference type="AlphaFoldDB" id="A0A4Y3PW02"/>
<name>A0A4Y3PW02_BREPA</name>
<proteinExistence type="predicted"/>
<dbReference type="EMBL" id="BJMH01000026">
    <property type="protein sequence ID" value="GEB34711.1"/>
    <property type="molecule type" value="Genomic_DNA"/>
</dbReference>
<keyword evidence="1" id="KW-0812">Transmembrane</keyword>